<proteinExistence type="predicted"/>
<comment type="caution">
    <text evidence="2">The sequence shown here is derived from an EMBL/GenBank/DDBJ whole genome shotgun (WGS) entry which is preliminary data.</text>
</comment>
<keyword evidence="3" id="KW-1185">Reference proteome</keyword>
<organism evidence="2 3">
    <name type="scientific">Halopseudomonas salina</name>
    <dbReference type="NCBI Taxonomy" id="1323744"/>
    <lineage>
        <taxon>Bacteria</taxon>
        <taxon>Pseudomonadati</taxon>
        <taxon>Pseudomonadota</taxon>
        <taxon>Gammaproteobacteria</taxon>
        <taxon>Pseudomonadales</taxon>
        <taxon>Pseudomonadaceae</taxon>
        <taxon>Halopseudomonas</taxon>
    </lineage>
</organism>
<evidence type="ECO:0000256" key="1">
    <source>
        <dbReference type="SAM" id="Phobius"/>
    </source>
</evidence>
<sequence length="87" mass="9834">MFSMEKILGVLAILSLLFGAVWLFLTMYVLHSSEQKHGRVKGWLQFWPFYAEMKINYPASSRAGRLLSLASLILVLPWLAVKTFGGS</sequence>
<keyword evidence="1" id="KW-0472">Membrane</keyword>
<feature type="transmembrane region" description="Helical" evidence="1">
    <location>
        <begin position="6"/>
        <end position="30"/>
    </location>
</feature>
<feature type="transmembrane region" description="Helical" evidence="1">
    <location>
        <begin position="63"/>
        <end position="81"/>
    </location>
</feature>
<name>A0ABQ1P4L9_9GAMM</name>
<protein>
    <submittedName>
        <fullName evidence="2">Uncharacterized protein</fullName>
    </submittedName>
</protein>
<keyword evidence="1" id="KW-1133">Transmembrane helix</keyword>
<reference evidence="3" key="1">
    <citation type="journal article" date="2019" name="Int. J. Syst. Evol. Microbiol.">
        <title>The Global Catalogue of Microorganisms (GCM) 10K type strain sequencing project: providing services to taxonomists for standard genome sequencing and annotation.</title>
        <authorList>
            <consortium name="The Broad Institute Genomics Platform"/>
            <consortium name="The Broad Institute Genome Sequencing Center for Infectious Disease"/>
            <person name="Wu L."/>
            <person name="Ma J."/>
        </authorList>
    </citation>
    <scope>NUCLEOTIDE SEQUENCE [LARGE SCALE GENOMIC DNA]</scope>
    <source>
        <strain evidence="3">CGMCC 1.12482</strain>
    </source>
</reference>
<gene>
    <name evidence="2" type="ORF">GCM10007418_07980</name>
</gene>
<keyword evidence="1" id="KW-0812">Transmembrane</keyword>
<evidence type="ECO:0000313" key="3">
    <source>
        <dbReference type="Proteomes" id="UP000638188"/>
    </source>
</evidence>
<accession>A0ABQ1P4L9</accession>
<dbReference type="Proteomes" id="UP000638188">
    <property type="component" value="Unassembled WGS sequence"/>
</dbReference>
<dbReference type="EMBL" id="BMFF01000001">
    <property type="protein sequence ID" value="GGC90639.1"/>
    <property type="molecule type" value="Genomic_DNA"/>
</dbReference>
<evidence type="ECO:0000313" key="2">
    <source>
        <dbReference type="EMBL" id="GGC90639.1"/>
    </source>
</evidence>